<dbReference type="InterPro" id="IPR007630">
    <property type="entry name" value="RNA_pol_sigma70_r4"/>
</dbReference>
<dbReference type="Proteomes" id="UP001203665">
    <property type="component" value="Unassembled WGS sequence"/>
</dbReference>
<dbReference type="InterPro" id="IPR007627">
    <property type="entry name" value="RNA_pol_sigma70_r2"/>
</dbReference>
<comment type="similarity">
    <text evidence="1">Belongs to the sigma-70 factor family. ECF subfamily.</text>
</comment>
<dbReference type="Pfam" id="PF04542">
    <property type="entry name" value="Sigma70_r2"/>
    <property type="match status" value="1"/>
</dbReference>
<keyword evidence="2" id="KW-0805">Transcription regulation</keyword>
<dbReference type="Gene3D" id="1.10.1740.10">
    <property type="match status" value="1"/>
</dbReference>
<feature type="domain" description="RNA polymerase sigma-70 region 4" evidence="7">
    <location>
        <begin position="117"/>
        <end position="165"/>
    </location>
</feature>
<name>A0ABT0XFY3_9BACI</name>
<evidence type="ECO:0000259" key="7">
    <source>
        <dbReference type="Pfam" id="PF04545"/>
    </source>
</evidence>
<evidence type="ECO:0000256" key="2">
    <source>
        <dbReference type="ARBA" id="ARBA00023015"/>
    </source>
</evidence>
<dbReference type="NCBIfam" id="TIGR02937">
    <property type="entry name" value="sigma70-ECF"/>
    <property type="match status" value="1"/>
</dbReference>
<dbReference type="InterPro" id="IPR036388">
    <property type="entry name" value="WH-like_DNA-bd_sf"/>
</dbReference>
<dbReference type="PANTHER" id="PTHR43133:SF51">
    <property type="entry name" value="RNA POLYMERASE SIGMA FACTOR"/>
    <property type="match status" value="1"/>
</dbReference>
<accession>A0ABT0XFY3</accession>
<evidence type="ECO:0000256" key="5">
    <source>
        <dbReference type="ARBA" id="ARBA00023163"/>
    </source>
</evidence>
<comment type="caution">
    <text evidence="8">The sequence shown here is derived from an EMBL/GenBank/DDBJ whole genome shotgun (WGS) entry which is preliminary data.</text>
</comment>
<evidence type="ECO:0000259" key="6">
    <source>
        <dbReference type="Pfam" id="PF04542"/>
    </source>
</evidence>
<dbReference type="InterPro" id="IPR013325">
    <property type="entry name" value="RNA_pol_sigma_r2"/>
</dbReference>
<dbReference type="EMBL" id="JAMQJY010000001">
    <property type="protein sequence ID" value="MCM2674263.1"/>
    <property type="molecule type" value="Genomic_DNA"/>
</dbReference>
<keyword evidence="4" id="KW-0238">DNA-binding</keyword>
<evidence type="ECO:0000256" key="3">
    <source>
        <dbReference type="ARBA" id="ARBA00023082"/>
    </source>
</evidence>
<dbReference type="SUPFAM" id="SSF88946">
    <property type="entry name" value="Sigma2 domain of RNA polymerase sigma factors"/>
    <property type="match status" value="1"/>
</dbReference>
<protein>
    <submittedName>
        <fullName evidence="8">Sigma-70 family RNA polymerase sigma factor</fullName>
    </submittedName>
</protein>
<dbReference type="Pfam" id="PF04545">
    <property type="entry name" value="Sigma70_r4"/>
    <property type="match status" value="1"/>
</dbReference>
<dbReference type="CDD" id="cd06171">
    <property type="entry name" value="Sigma70_r4"/>
    <property type="match status" value="1"/>
</dbReference>
<proteinExistence type="inferred from homology"/>
<dbReference type="InterPro" id="IPR039425">
    <property type="entry name" value="RNA_pol_sigma-70-like"/>
</dbReference>
<evidence type="ECO:0000256" key="4">
    <source>
        <dbReference type="ARBA" id="ARBA00023125"/>
    </source>
</evidence>
<evidence type="ECO:0000313" key="9">
    <source>
        <dbReference type="Proteomes" id="UP001203665"/>
    </source>
</evidence>
<dbReference type="SUPFAM" id="SSF88659">
    <property type="entry name" value="Sigma3 and sigma4 domains of RNA polymerase sigma factors"/>
    <property type="match status" value="1"/>
</dbReference>
<sequence>MELKLIKKAQRGNSKAFLELFQAHEVDIYKMAFIYMKNEDDALEVVQETACRSFKKVSSLKEPRYFKTWLLRIAINSSIDLLRKKNMEVQFEDNIKDYIPIDVNEDIDLEITVKDLIDHLNESEKSVVILRFYEDLTLKEISHVLDLSLGTVKTILYRALEKLRKNIERGGFNEQ</sequence>
<dbReference type="PANTHER" id="PTHR43133">
    <property type="entry name" value="RNA POLYMERASE ECF-TYPE SIGMA FACTO"/>
    <property type="match status" value="1"/>
</dbReference>
<dbReference type="InterPro" id="IPR013324">
    <property type="entry name" value="RNA_pol_sigma_r3/r4-like"/>
</dbReference>
<keyword evidence="9" id="KW-1185">Reference proteome</keyword>
<feature type="domain" description="RNA polymerase sigma-70 region 2" evidence="6">
    <location>
        <begin position="20"/>
        <end position="86"/>
    </location>
</feature>
<dbReference type="InterPro" id="IPR014284">
    <property type="entry name" value="RNA_pol_sigma-70_dom"/>
</dbReference>
<keyword evidence="3" id="KW-0731">Sigma factor</keyword>
<dbReference type="RefSeq" id="WP_251603581.1">
    <property type="nucleotide sequence ID" value="NZ_JAMQJY010000001.1"/>
</dbReference>
<reference evidence="8" key="1">
    <citation type="submission" date="2022-06" db="EMBL/GenBank/DDBJ databases">
        <title>Alkalicoccobacillus porphyridii sp. nov., isolated from a marine red alga, Porphyridium purpureum and reclassification of Shouchella plakortidis and Shouchella gibsonii as Alkalicoccobacillus plakortidis comb. nov. and Alkalicoccobacillus gibsonii comb. nov.</title>
        <authorList>
            <person name="Kim K.H."/>
            <person name="Lee J.K."/>
            <person name="Han D.M."/>
            <person name="Baek J.H."/>
            <person name="Jeon C.O."/>
        </authorList>
    </citation>
    <scope>NUCLEOTIDE SEQUENCE</scope>
    <source>
        <strain evidence="8">DSM 19153</strain>
    </source>
</reference>
<dbReference type="Gene3D" id="1.10.10.10">
    <property type="entry name" value="Winged helix-like DNA-binding domain superfamily/Winged helix DNA-binding domain"/>
    <property type="match status" value="1"/>
</dbReference>
<gene>
    <name evidence="8" type="ORF">NDM98_01165</name>
</gene>
<evidence type="ECO:0000313" key="8">
    <source>
        <dbReference type="EMBL" id="MCM2674263.1"/>
    </source>
</evidence>
<keyword evidence="5" id="KW-0804">Transcription</keyword>
<evidence type="ECO:0000256" key="1">
    <source>
        <dbReference type="ARBA" id="ARBA00010641"/>
    </source>
</evidence>
<organism evidence="8 9">
    <name type="scientific">Alkalicoccobacillus plakortidis</name>
    <dbReference type="NCBI Taxonomy" id="444060"/>
    <lineage>
        <taxon>Bacteria</taxon>
        <taxon>Bacillati</taxon>
        <taxon>Bacillota</taxon>
        <taxon>Bacilli</taxon>
        <taxon>Bacillales</taxon>
        <taxon>Bacillaceae</taxon>
        <taxon>Alkalicoccobacillus</taxon>
    </lineage>
</organism>